<evidence type="ECO:0000256" key="7">
    <source>
        <dbReference type="PROSITE-ProRule" id="PRU00385"/>
    </source>
</evidence>
<dbReference type="InParanoid" id="A0A2J7Q4S8"/>
<feature type="domain" description="KASH" evidence="10">
    <location>
        <begin position="494"/>
        <end position="549"/>
    </location>
</feature>
<accession>A0A2J7Q4S8</accession>
<evidence type="ECO:0000313" key="12">
    <source>
        <dbReference type="Proteomes" id="UP000235965"/>
    </source>
</evidence>
<keyword evidence="5 7" id="KW-0472">Membrane</keyword>
<dbReference type="GO" id="GO:0048471">
    <property type="term" value="C:perinuclear region of cytoplasm"/>
    <property type="evidence" value="ECO:0007669"/>
    <property type="project" value="TreeGrafter"/>
</dbReference>
<organism evidence="11 12">
    <name type="scientific">Cryptotermes secundus</name>
    <dbReference type="NCBI Taxonomy" id="105785"/>
    <lineage>
        <taxon>Eukaryota</taxon>
        <taxon>Metazoa</taxon>
        <taxon>Ecdysozoa</taxon>
        <taxon>Arthropoda</taxon>
        <taxon>Hexapoda</taxon>
        <taxon>Insecta</taxon>
        <taxon>Pterygota</taxon>
        <taxon>Neoptera</taxon>
        <taxon>Polyneoptera</taxon>
        <taxon>Dictyoptera</taxon>
        <taxon>Blattodea</taxon>
        <taxon>Blattoidea</taxon>
        <taxon>Termitoidae</taxon>
        <taxon>Kalotermitidae</taxon>
        <taxon>Cryptotermitinae</taxon>
        <taxon>Cryptotermes</taxon>
    </lineage>
</organism>
<feature type="region of interest" description="Disordered" evidence="9">
    <location>
        <begin position="445"/>
        <end position="491"/>
    </location>
</feature>
<keyword evidence="4" id="KW-1133">Transmembrane helix</keyword>
<comment type="caution">
    <text evidence="11">The sequence shown here is derived from an EMBL/GenBank/DDBJ whole genome shotgun (WGS) entry which is preliminary data.</text>
</comment>
<dbReference type="GO" id="GO:0006997">
    <property type="term" value="P:nucleus organization"/>
    <property type="evidence" value="ECO:0007669"/>
    <property type="project" value="TreeGrafter"/>
</dbReference>
<evidence type="ECO:0000259" key="10">
    <source>
        <dbReference type="PROSITE" id="PS51049"/>
    </source>
</evidence>
<dbReference type="PANTHER" id="PTHR21524">
    <property type="entry name" value="SPECTRIN REPEAT CONTAINING NUCLEAR ENVELOPE PROTEIN 2"/>
    <property type="match status" value="1"/>
</dbReference>
<keyword evidence="6" id="KW-0539">Nucleus</keyword>
<evidence type="ECO:0000256" key="6">
    <source>
        <dbReference type="ARBA" id="ARBA00023242"/>
    </source>
</evidence>
<reference evidence="11 12" key="1">
    <citation type="submission" date="2017-12" db="EMBL/GenBank/DDBJ databases">
        <title>Hemimetabolous genomes reveal molecular basis of termite eusociality.</title>
        <authorList>
            <person name="Harrison M.C."/>
            <person name="Jongepier E."/>
            <person name="Robertson H.M."/>
            <person name="Arning N."/>
            <person name="Bitard-Feildel T."/>
            <person name="Chao H."/>
            <person name="Childers C.P."/>
            <person name="Dinh H."/>
            <person name="Doddapaneni H."/>
            <person name="Dugan S."/>
            <person name="Gowin J."/>
            <person name="Greiner C."/>
            <person name="Han Y."/>
            <person name="Hu H."/>
            <person name="Hughes D.S.T."/>
            <person name="Huylmans A.-K."/>
            <person name="Kemena C."/>
            <person name="Kremer L.P.M."/>
            <person name="Lee S.L."/>
            <person name="Lopez-Ezquerra A."/>
            <person name="Mallet L."/>
            <person name="Monroy-Kuhn J.M."/>
            <person name="Moser A."/>
            <person name="Murali S.C."/>
            <person name="Muzny D.M."/>
            <person name="Otani S."/>
            <person name="Piulachs M.-D."/>
            <person name="Poelchau M."/>
            <person name="Qu J."/>
            <person name="Schaub F."/>
            <person name="Wada-Katsumata A."/>
            <person name="Worley K.C."/>
            <person name="Xie Q."/>
            <person name="Ylla G."/>
            <person name="Poulsen M."/>
            <person name="Gibbs R.A."/>
            <person name="Schal C."/>
            <person name="Richards S."/>
            <person name="Belles X."/>
            <person name="Korb J."/>
            <person name="Bornberg-Bauer E."/>
        </authorList>
    </citation>
    <scope>NUCLEOTIDE SEQUENCE [LARGE SCALE GENOMIC DNA]</scope>
    <source>
        <tissue evidence="11">Whole body</tissue>
    </source>
</reference>
<dbReference type="PANTHER" id="PTHR21524:SF5">
    <property type="entry name" value="SPECTRIN REPEAT CONTAINING NUCLEAR ENVELOPE PROTEIN 2"/>
    <property type="match status" value="1"/>
</dbReference>
<dbReference type="STRING" id="105785.A0A2J7Q4S8"/>
<evidence type="ECO:0000256" key="4">
    <source>
        <dbReference type="ARBA" id="ARBA00022989"/>
    </source>
</evidence>
<evidence type="ECO:0000256" key="2">
    <source>
        <dbReference type="ARBA" id="ARBA00008619"/>
    </source>
</evidence>
<dbReference type="PROSITE" id="PS51049">
    <property type="entry name" value="KASH"/>
    <property type="match status" value="1"/>
</dbReference>
<protein>
    <recommendedName>
        <fullName evidence="10">KASH domain-containing protein</fullName>
    </recommendedName>
</protein>
<dbReference type="Proteomes" id="UP000235965">
    <property type="component" value="Unassembled WGS sequence"/>
</dbReference>
<evidence type="ECO:0000256" key="5">
    <source>
        <dbReference type="ARBA" id="ARBA00023136"/>
    </source>
</evidence>
<feature type="topological domain" description="Perinuclear space" evidence="7">
    <location>
        <begin position="524"/>
        <end position="549"/>
    </location>
</feature>
<feature type="region of interest" description="Disordered" evidence="9">
    <location>
        <begin position="342"/>
        <end position="377"/>
    </location>
</feature>
<dbReference type="InterPro" id="IPR012315">
    <property type="entry name" value="KASH"/>
</dbReference>
<dbReference type="GO" id="GO:0031965">
    <property type="term" value="C:nuclear membrane"/>
    <property type="evidence" value="ECO:0007669"/>
    <property type="project" value="UniProtKB-SubCell"/>
</dbReference>
<dbReference type="SUPFAM" id="SSF46966">
    <property type="entry name" value="Spectrin repeat"/>
    <property type="match status" value="1"/>
</dbReference>
<evidence type="ECO:0000256" key="8">
    <source>
        <dbReference type="SAM" id="Coils"/>
    </source>
</evidence>
<evidence type="ECO:0000256" key="3">
    <source>
        <dbReference type="ARBA" id="ARBA00022692"/>
    </source>
</evidence>
<name>A0A2J7Q4S8_9NEOP</name>
<comment type="subcellular location">
    <subcellularLocation>
        <location evidence="1">Nucleus membrane</location>
    </subcellularLocation>
</comment>
<keyword evidence="12" id="KW-1185">Reference proteome</keyword>
<feature type="compositionally biased region" description="Low complexity" evidence="9">
    <location>
        <begin position="54"/>
        <end position="64"/>
    </location>
</feature>
<dbReference type="Pfam" id="PF10541">
    <property type="entry name" value="KASH"/>
    <property type="match status" value="1"/>
</dbReference>
<dbReference type="OrthoDB" id="10041151at2759"/>
<evidence type="ECO:0000256" key="1">
    <source>
        <dbReference type="ARBA" id="ARBA00004126"/>
    </source>
</evidence>
<dbReference type="GO" id="GO:0019894">
    <property type="term" value="F:kinesin binding"/>
    <property type="evidence" value="ECO:0007669"/>
    <property type="project" value="TreeGrafter"/>
</dbReference>
<dbReference type="Gene3D" id="1.20.58.60">
    <property type="match status" value="1"/>
</dbReference>
<dbReference type="AlphaFoldDB" id="A0A2J7Q4S8"/>
<dbReference type="SMART" id="SM01249">
    <property type="entry name" value="KASH"/>
    <property type="match status" value="1"/>
</dbReference>
<dbReference type="GO" id="GO:0007097">
    <property type="term" value="P:nuclear migration"/>
    <property type="evidence" value="ECO:0007669"/>
    <property type="project" value="TreeGrafter"/>
</dbReference>
<keyword evidence="8" id="KW-0175">Coiled coil</keyword>
<evidence type="ECO:0000313" key="11">
    <source>
        <dbReference type="EMBL" id="PNF23587.1"/>
    </source>
</evidence>
<sequence>MSEPYSEEPADSEAARRLLEFGDDYRNYLDSQSDGASSLSANQIPSPVRRRRPAGVPGDSSLLDSDSDLEDIRHVIIQSRKQLMFSEDVFRKQLARTSPGHFLASDFAEIVATCQENIRCLRVILENVEEEGGLLSTQECKDIRGLVQRWDMLQTRAEDLQRVRTLQREMAALRDELLDLASRVSSLESEVQDREQLETRIQQVKIELASLRDRKTQLLQVNVAVHRFLTDTGHPAAVLKDDVAELYRVWDETFQTVSQQLGSLQRVSQAWQQFEVHLSELQGALRSDQNTLRMLDSALQGGTVSADVATSVRDVAKVLSEKQDSDNDDVLCQGPMILGHASTTTQVSTSTSPQSTEGSLSDSGISDSGSEQELSERERRLAALRRLARHLEAVLAPGSEALVNMAKRIEQTESELRGLQRACRELIVRTAVCVEARSAVPLTIPGSNSVPHRPLTVNSRKKKHQDRSEDSRRMVLGVSGAGDPDDEPEPGKSRPWLWRVMRAALPFQMAIVALFCVACLLEPHCCDAINNLNLSLTPQLRYVRGPPPV</sequence>
<feature type="compositionally biased region" description="Polar residues" evidence="9">
    <location>
        <begin position="29"/>
        <end position="44"/>
    </location>
</feature>
<dbReference type="GO" id="GO:0007010">
    <property type="term" value="P:cytoskeleton organization"/>
    <property type="evidence" value="ECO:0007669"/>
    <property type="project" value="TreeGrafter"/>
</dbReference>
<feature type="compositionally biased region" description="Low complexity" evidence="9">
    <location>
        <begin position="342"/>
        <end position="372"/>
    </location>
</feature>
<dbReference type="EMBL" id="NEVH01018377">
    <property type="protein sequence ID" value="PNF23587.1"/>
    <property type="molecule type" value="Genomic_DNA"/>
</dbReference>
<feature type="topological domain" description="Cytoplasmic" evidence="7">
    <location>
        <begin position="1"/>
        <end position="502"/>
    </location>
</feature>
<gene>
    <name evidence="11" type="ORF">B7P43_G04956</name>
</gene>
<feature type="coiled-coil region" evidence="8">
    <location>
        <begin position="156"/>
        <end position="221"/>
    </location>
</feature>
<proteinExistence type="inferred from homology"/>
<evidence type="ECO:0000256" key="9">
    <source>
        <dbReference type="SAM" id="MobiDB-lite"/>
    </source>
</evidence>
<comment type="similarity">
    <text evidence="2">Belongs to the nesprin family.</text>
</comment>
<keyword evidence="3 7" id="KW-0812">Transmembrane</keyword>
<feature type="region of interest" description="Disordered" evidence="9">
    <location>
        <begin position="28"/>
        <end position="65"/>
    </location>
</feature>